<evidence type="ECO:0000313" key="1">
    <source>
        <dbReference type="EMBL" id="MBB4922185.1"/>
    </source>
</evidence>
<comment type="caution">
    <text evidence="1">The sequence shown here is derived from an EMBL/GenBank/DDBJ whole genome shotgun (WGS) entry which is preliminary data.</text>
</comment>
<protein>
    <submittedName>
        <fullName evidence="1">Uncharacterized protein</fullName>
    </submittedName>
</protein>
<keyword evidence="2" id="KW-1185">Reference proteome</keyword>
<organism evidence="1 2">
    <name type="scientific">Kitasatospora kifunensis</name>
    <name type="common">Streptomyces kifunensis</name>
    <dbReference type="NCBI Taxonomy" id="58351"/>
    <lineage>
        <taxon>Bacteria</taxon>
        <taxon>Bacillati</taxon>
        <taxon>Actinomycetota</taxon>
        <taxon>Actinomycetes</taxon>
        <taxon>Kitasatosporales</taxon>
        <taxon>Streptomycetaceae</taxon>
        <taxon>Kitasatospora</taxon>
    </lineage>
</organism>
<dbReference type="Proteomes" id="UP000540506">
    <property type="component" value="Unassembled WGS sequence"/>
</dbReference>
<dbReference type="AlphaFoldDB" id="A0A7W7VU75"/>
<dbReference type="RefSeq" id="WP_184934400.1">
    <property type="nucleotide sequence ID" value="NZ_JACHJV010000001.1"/>
</dbReference>
<gene>
    <name evidence="1" type="ORF">FHR34_001178</name>
</gene>
<dbReference type="EMBL" id="JACHJV010000001">
    <property type="protein sequence ID" value="MBB4922185.1"/>
    <property type="molecule type" value="Genomic_DNA"/>
</dbReference>
<accession>A0A7W7VU75</accession>
<name>A0A7W7VU75_KITKI</name>
<sequence length="153" mass="17211">MSDEVRAPWTPEQIEAINSYQAAADYPLVCGRTHDLHKGWHVVLIARRDGMRCSDPSCDYRQNWVLGHMAKPGQWTGMNWRDMLLGLLAWEVGRLDRPSPFLGGRSWLEELAGAPIPHSRESYPPTIPAACYEASFGWVHVRPGCRCPRGKGA</sequence>
<reference evidence="1 2" key="1">
    <citation type="submission" date="2020-08" db="EMBL/GenBank/DDBJ databases">
        <title>Sequencing the genomes of 1000 actinobacteria strains.</title>
        <authorList>
            <person name="Klenk H.-P."/>
        </authorList>
    </citation>
    <scope>NUCLEOTIDE SEQUENCE [LARGE SCALE GENOMIC DNA]</scope>
    <source>
        <strain evidence="1 2">DSM 41654</strain>
    </source>
</reference>
<evidence type="ECO:0000313" key="2">
    <source>
        <dbReference type="Proteomes" id="UP000540506"/>
    </source>
</evidence>
<proteinExistence type="predicted"/>